<proteinExistence type="predicted"/>
<evidence type="ECO:0000256" key="1">
    <source>
        <dbReference type="SAM" id="MobiDB-lite"/>
    </source>
</evidence>
<feature type="region of interest" description="Disordered" evidence="1">
    <location>
        <begin position="459"/>
        <end position="510"/>
    </location>
</feature>
<accession>A0A135SKN6</accession>
<reference evidence="2 3" key="1">
    <citation type="submission" date="2014-02" db="EMBL/GenBank/DDBJ databases">
        <title>The genome sequence of Colletotrichum nymphaeae SA-01.</title>
        <authorList>
            <person name="Baroncelli R."/>
            <person name="Thon M.R."/>
        </authorList>
    </citation>
    <scope>NUCLEOTIDE SEQUENCE [LARGE SCALE GENOMIC DNA]</scope>
    <source>
        <strain evidence="2 3">SA-01</strain>
    </source>
</reference>
<feature type="region of interest" description="Disordered" evidence="1">
    <location>
        <begin position="563"/>
        <end position="590"/>
    </location>
</feature>
<name>A0A135SKN6_9PEZI</name>
<protein>
    <submittedName>
        <fullName evidence="2">Uncharacterized protein</fullName>
    </submittedName>
</protein>
<comment type="caution">
    <text evidence="2">The sequence shown here is derived from an EMBL/GenBank/DDBJ whole genome shotgun (WGS) entry which is preliminary data.</text>
</comment>
<dbReference type="OrthoDB" id="4825683at2759"/>
<dbReference type="AlphaFoldDB" id="A0A135SKN6"/>
<evidence type="ECO:0000313" key="3">
    <source>
        <dbReference type="Proteomes" id="UP000070054"/>
    </source>
</evidence>
<keyword evidence="3" id="KW-1185">Reference proteome</keyword>
<sequence>MDHDSTTVTVTANALCNLNDEQLRDFMARHYIRGGNYELPVDDWETLPVADRLRLAERLKNQEKALARSPTTFSRSLDLDLLDARLHQAFAGGVPPHDVRFADDSQCLSPVLNPEAEKIRYERESYQSLVSAGGRPLYAIDLLEVVLNDPSAFVDVLRPWLNTSTGNRPETVFQRQLSRWQDFSKWQKDNRGRQDDDGGFLAYIEKEKHFAKTEYTKEAGLRRIAEIEKNPACLQGEWELHQSLRRRQRYLCREHGCKGFEDYVGAAKRRLSSHGFSQRFDLDVDSGRQDKLTTWIEYLNYEYWWLDQYRNTIERLQPAYDKAWQELVTLDILRPHETEEFLRTLESPMERGSEEEEAQKNVEKAKARARDVFTLTQKHPDRIKIPKKRRVAMLQNNTESILDAEKRVRDVQARNDHITRFIRATSEYVDARKNDARQTELVRWVEDQVPLVTSEMMAQAERPANGSHSGRSAKRGLQTNESPLEGEVRQKRRRLDRETAPAHPNYGSISSDRLTFTVLDPRRVETRGEILGSRWEQTMIGPSRRDRVSQAVLRDVRRSMRISSRIPADRTARGLAGRTQESRREKRSIS</sequence>
<dbReference type="Proteomes" id="UP000070054">
    <property type="component" value="Unassembled WGS sequence"/>
</dbReference>
<dbReference type="EMBL" id="JEMN01001475">
    <property type="protein sequence ID" value="KXH36327.1"/>
    <property type="molecule type" value="Genomic_DNA"/>
</dbReference>
<organism evidence="2 3">
    <name type="scientific">Colletotrichum nymphaeae SA-01</name>
    <dbReference type="NCBI Taxonomy" id="1460502"/>
    <lineage>
        <taxon>Eukaryota</taxon>
        <taxon>Fungi</taxon>
        <taxon>Dikarya</taxon>
        <taxon>Ascomycota</taxon>
        <taxon>Pezizomycotina</taxon>
        <taxon>Sordariomycetes</taxon>
        <taxon>Hypocreomycetidae</taxon>
        <taxon>Glomerellales</taxon>
        <taxon>Glomerellaceae</taxon>
        <taxon>Colletotrichum</taxon>
        <taxon>Colletotrichum acutatum species complex</taxon>
    </lineage>
</organism>
<feature type="compositionally biased region" description="Basic and acidic residues" evidence="1">
    <location>
        <begin position="580"/>
        <end position="590"/>
    </location>
</feature>
<evidence type="ECO:0000313" key="2">
    <source>
        <dbReference type="EMBL" id="KXH36327.1"/>
    </source>
</evidence>
<gene>
    <name evidence="2" type="ORF">CNYM01_13719</name>
</gene>